<comment type="function">
    <text evidence="10 11">Involved in cell wall formation. Catalyzes the final step in the synthesis of UDP-N-acetylmuramoyl-pentapeptide, the precursor of murein.</text>
</comment>
<comment type="pathway">
    <text evidence="10 11">Cell wall biogenesis; peptidoglycan biosynthesis.</text>
</comment>
<evidence type="ECO:0000256" key="5">
    <source>
        <dbReference type="ARBA" id="ARBA00022840"/>
    </source>
</evidence>
<dbReference type="PANTHER" id="PTHR43024">
    <property type="entry name" value="UDP-N-ACETYLMURAMOYL-TRIPEPTIDE--D-ALANYL-D-ALANINE LIGASE"/>
    <property type="match status" value="1"/>
</dbReference>
<comment type="catalytic activity">
    <reaction evidence="10 11">
        <text>D-alanyl-D-alanine + UDP-N-acetyl-alpha-D-muramoyl-L-alanyl-gamma-D-glutamyl-meso-2,6-diaminopimelate + ATP = UDP-N-acetyl-alpha-D-muramoyl-L-alanyl-gamma-D-glutamyl-meso-2,6-diaminopimeloyl-D-alanyl-D-alanine + ADP + phosphate + H(+)</text>
        <dbReference type="Rhea" id="RHEA:28374"/>
        <dbReference type="ChEBI" id="CHEBI:15378"/>
        <dbReference type="ChEBI" id="CHEBI:30616"/>
        <dbReference type="ChEBI" id="CHEBI:43474"/>
        <dbReference type="ChEBI" id="CHEBI:57822"/>
        <dbReference type="ChEBI" id="CHEBI:61386"/>
        <dbReference type="ChEBI" id="CHEBI:83905"/>
        <dbReference type="ChEBI" id="CHEBI:456216"/>
        <dbReference type="EC" id="6.3.2.10"/>
    </reaction>
</comment>
<proteinExistence type="inferred from homology"/>
<keyword evidence="2 10" id="KW-0436">Ligase</keyword>
<organism evidence="15 16">
    <name type="scientific">Microlunatus aurantiacus</name>
    <dbReference type="NCBI Taxonomy" id="446786"/>
    <lineage>
        <taxon>Bacteria</taxon>
        <taxon>Bacillati</taxon>
        <taxon>Actinomycetota</taxon>
        <taxon>Actinomycetes</taxon>
        <taxon>Propionibacteriales</taxon>
        <taxon>Propionibacteriaceae</taxon>
        <taxon>Microlunatus</taxon>
    </lineage>
</organism>
<evidence type="ECO:0000259" key="13">
    <source>
        <dbReference type="Pfam" id="PF02875"/>
    </source>
</evidence>
<dbReference type="Proteomes" id="UP001500051">
    <property type="component" value="Unassembled WGS sequence"/>
</dbReference>
<evidence type="ECO:0000259" key="14">
    <source>
        <dbReference type="Pfam" id="PF08245"/>
    </source>
</evidence>
<name>A0ABP7DRL8_9ACTN</name>
<evidence type="ECO:0000256" key="6">
    <source>
        <dbReference type="ARBA" id="ARBA00022960"/>
    </source>
</evidence>
<evidence type="ECO:0000313" key="16">
    <source>
        <dbReference type="Proteomes" id="UP001500051"/>
    </source>
</evidence>
<evidence type="ECO:0000313" key="15">
    <source>
        <dbReference type="EMBL" id="GAA3708995.1"/>
    </source>
</evidence>
<dbReference type="PANTHER" id="PTHR43024:SF1">
    <property type="entry name" value="UDP-N-ACETYLMURAMOYL-TRIPEPTIDE--D-ALANYL-D-ALANINE LIGASE"/>
    <property type="match status" value="1"/>
</dbReference>
<gene>
    <name evidence="10" type="primary">murF</name>
    <name evidence="15" type="ORF">GCM10022204_28960</name>
</gene>
<keyword evidence="7 10" id="KW-0573">Peptidoglycan synthesis</keyword>
<feature type="domain" description="Mur ligase central" evidence="14">
    <location>
        <begin position="116"/>
        <end position="312"/>
    </location>
</feature>
<keyword evidence="5 10" id="KW-0067">ATP-binding</keyword>
<keyword evidence="9 10" id="KW-0961">Cell wall biogenesis/degradation</keyword>
<dbReference type="EMBL" id="BAAAYX010000013">
    <property type="protein sequence ID" value="GAA3708995.1"/>
    <property type="molecule type" value="Genomic_DNA"/>
</dbReference>
<protein>
    <recommendedName>
        <fullName evidence="10 11">UDP-N-acetylmuramoyl-tripeptide--D-alanyl-D-alanine ligase</fullName>
        <ecNumber evidence="10 11">6.3.2.10</ecNumber>
    </recommendedName>
    <alternativeName>
        <fullName evidence="10">D-alanyl-D-alanine-adding enzyme</fullName>
    </alternativeName>
</protein>
<evidence type="ECO:0000256" key="8">
    <source>
        <dbReference type="ARBA" id="ARBA00023306"/>
    </source>
</evidence>
<dbReference type="Gene3D" id="3.40.1190.10">
    <property type="entry name" value="Mur-like, catalytic domain"/>
    <property type="match status" value="1"/>
</dbReference>
<dbReference type="Gene3D" id="3.40.1390.10">
    <property type="entry name" value="MurE/MurF, N-terminal domain"/>
    <property type="match status" value="1"/>
</dbReference>
<keyword evidence="4 10" id="KW-0547">Nucleotide-binding</keyword>
<feature type="domain" description="Mur ligase C-terminal" evidence="13">
    <location>
        <begin position="336"/>
        <end position="464"/>
    </location>
</feature>
<dbReference type="Pfam" id="PF01225">
    <property type="entry name" value="Mur_ligase"/>
    <property type="match status" value="1"/>
</dbReference>
<keyword evidence="16" id="KW-1185">Reference proteome</keyword>
<dbReference type="RefSeq" id="WP_344813099.1">
    <property type="nucleotide sequence ID" value="NZ_BAAAYX010000013.1"/>
</dbReference>
<dbReference type="InterPro" id="IPR051046">
    <property type="entry name" value="MurCDEF_CellWall_CoF430Synth"/>
</dbReference>
<dbReference type="InterPro" id="IPR036615">
    <property type="entry name" value="Mur_ligase_C_dom_sf"/>
</dbReference>
<dbReference type="GO" id="GO:0016874">
    <property type="term" value="F:ligase activity"/>
    <property type="evidence" value="ECO:0007669"/>
    <property type="project" value="UniProtKB-KW"/>
</dbReference>
<comment type="subcellular location">
    <subcellularLocation>
        <location evidence="10 11">Cytoplasm</location>
    </subcellularLocation>
</comment>
<reference evidence="16" key="1">
    <citation type="journal article" date="2019" name="Int. J. Syst. Evol. Microbiol.">
        <title>The Global Catalogue of Microorganisms (GCM) 10K type strain sequencing project: providing services to taxonomists for standard genome sequencing and annotation.</title>
        <authorList>
            <consortium name="The Broad Institute Genomics Platform"/>
            <consortium name="The Broad Institute Genome Sequencing Center for Infectious Disease"/>
            <person name="Wu L."/>
            <person name="Ma J."/>
        </authorList>
    </citation>
    <scope>NUCLEOTIDE SEQUENCE [LARGE SCALE GENOMIC DNA]</scope>
    <source>
        <strain evidence="16">JCM 16548</strain>
    </source>
</reference>
<dbReference type="HAMAP" id="MF_02019">
    <property type="entry name" value="MurF"/>
    <property type="match status" value="1"/>
</dbReference>
<dbReference type="SUPFAM" id="SSF53244">
    <property type="entry name" value="MurD-like peptide ligases, peptide-binding domain"/>
    <property type="match status" value="1"/>
</dbReference>
<evidence type="ECO:0000256" key="3">
    <source>
        <dbReference type="ARBA" id="ARBA00022618"/>
    </source>
</evidence>
<accession>A0ABP7DRL8</accession>
<evidence type="ECO:0000256" key="2">
    <source>
        <dbReference type="ARBA" id="ARBA00022598"/>
    </source>
</evidence>
<dbReference type="EC" id="6.3.2.10" evidence="10 11"/>
<dbReference type="InterPro" id="IPR013221">
    <property type="entry name" value="Mur_ligase_cen"/>
</dbReference>
<dbReference type="InterPro" id="IPR004101">
    <property type="entry name" value="Mur_ligase_C"/>
</dbReference>
<dbReference type="SUPFAM" id="SSF63418">
    <property type="entry name" value="MurE/MurF N-terminal domain"/>
    <property type="match status" value="1"/>
</dbReference>
<feature type="binding site" evidence="10">
    <location>
        <begin position="118"/>
        <end position="124"/>
    </location>
    <ligand>
        <name>ATP</name>
        <dbReference type="ChEBI" id="CHEBI:30616"/>
    </ligand>
</feature>
<dbReference type="Pfam" id="PF08245">
    <property type="entry name" value="Mur_ligase_M"/>
    <property type="match status" value="1"/>
</dbReference>
<feature type="domain" description="Mur ligase N-terminal catalytic" evidence="12">
    <location>
        <begin position="31"/>
        <end position="78"/>
    </location>
</feature>
<keyword evidence="1 10" id="KW-0963">Cytoplasm</keyword>
<dbReference type="Gene3D" id="3.90.190.20">
    <property type="entry name" value="Mur ligase, C-terminal domain"/>
    <property type="match status" value="1"/>
</dbReference>
<dbReference type="NCBIfam" id="TIGR01143">
    <property type="entry name" value="murF"/>
    <property type="match status" value="1"/>
</dbReference>
<comment type="caution">
    <text evidence="15">The sequence shown here is derived from an EMBL/GenBank/DDBJ whole genome shotgun (WGS) entry which is preliminary data.</text>
</comment>
<dbReference type="InterPro" id="IPR000713">
    <property type="entry name" value="Mur_ligase_N"/>
</dbReference>
<evidence type="ECO:0000256" key="11">
    <source>
        <dbReference type="RuleBase" id="RU004136"/>
    </source>
</evidence>
<evidence type="ECO:0000256" key="9">
    <source>
        <dbReference type="ARBA" id="ARBA00023316"/>
    </source>
</evidence>
<comment type="similarity">
    <text evidence="10">Belongs to the MurCDEF family. MurF subfamily.</text>
</comment>
<keyword evidence="6 10" id="KW-0133">Cell shape</keyword>
<dbReference type="InterPro" id="IPR005863">
    <property type="entry name" value="UDP-N-AcMur_synth"/>
</dbReference>
<evidence type="ECO:0000256" key="1">
    <source>
        <dbReference type="ARBA" id="ARBA00022490"/>
    </source>
</evidence>
<evidence type="ECO:0000256" key="4">
    <source>
        <dbReference type="ARBA" id="ARBA00022741"/>
    </source>
</evidence>
<dbReference type="SUPFAM" id="SSF53623">
    <property type="entry name" value="MurD-like peptide ligases, catalytic domain"/>
    <property type="match status" value="1"/>
</dbReference>
<dbReference type="InterPro" id="IPR035911">
    <property type="entry name" value="MurE/MurF_N"/>
</dbReference>
<evidence type="ECO:0000256" key="10">
    <source>
        <dbReference type="HAMAP-Rule" id="MF_02019"/>
    </source>
</evidence>
<evidence type="ECO:0000256" key="7">
    <source>
        <dbReference type="ARBA" id="ARBA00022984"/>
    </source>
</evidence>
<dbReference type="InterPro" id="IPR036565">
    <property type="entry name" value="Mur-like_cat_sf"/>
</dbReference>
<dbReference type="Pfam" id="PF02875">
    <property type="entry name" value="Mur_ligase_C"/>
    <property type="match status" value="1"/>
</dbReference>
<sequence>MIPVTVREVAELLGADVVRAVEAPDALDRTVAGLAVDSRQVGDGTLFLALPGEHVDGHDYVTAALGRGAAAALTARPVAGAPGPCLVVADPLVAAGRLARDQVDRGAAAGLRVAAITGSAGKTSTKDLLAQVLELDGPTVAPVGNLNNELGLPLTVARITPDTRYLVAEMGARGVGHVAYLCTIAPPQVATVLNVGSAHVGEFGSQQLIAVAKGEIVEALPAEGTAVLTTDDPLVWAMRERTAARLLATSVRAEPAGSDAVWAGDVVADAFGCCAFTLHEKRDGVAAAPVRVQLGVSGRHQVANAVAAAALARALGVPADTVVRGLAGARPRSRWRMELGRRADGTLVVNDAYNANPESMRAALDTVAGMLADRPGAVGWAVLGDMLELGGTADAEHRSLGVYAADHGLSRVIALGEFAEAVVAGAEHAGTAVRAEVAGDRDDAVRRVLAGVAPGDVILVKASRGLALDTVAAALVAADPVGPDDEQGEG</sequence>
<evidence type="ECO:0000259" key="12">
    <source>
        <dbReference type="Pfam" id="PF01225"/>
    </source>
</evidence>
<keyword evidence="8 10" id="KW-0131">Cell cycle</keyword>
<keyword evidence="3 10" id="KW-0132">Cell division</keyword>